<evidence type="ECO:0000313" key="2">
    <source>
        <dbReference type="Proteomes" id="UP000660611"/>
    </source>
</evidence>
<dbReference type="EMBL" id="BONQ01000077">
    <property type="protein sequence ID" value="GIG46811.1"/>
    <property type="molecule type" value="Genomic_DNA"/>
</dbReference>
<gene>
    <name evidence="1" type="ORF">Dsi01nite_048520</name>
</gene>
<name>A0A919UCH9_9ACTN</name>
<protein>
    <submittedName>
        <fullName evidence="1">Uncharacterized protein</fullName>
    </submittedName>
</protein>
<dbReference type="Proteomes" id="UP000660611">
    <property type="component" value="Unassembled WGS sequence"/>
</dbReference>
<accession>A0A919UCH9</accession>
<sequence length="141" mass="15315">MTGVSFEELAAFLRRPGGHPGGLPVDEVQECVCRSCDGRRFAVWVMDTASAARRTCLDCGRHELIADSVEYWDDDADVQCACACTCGGEEFAAAVGYALCEDGDDIRWIVVGLGCLACGHLGVYEQWKIDWGPSNYLLDLA</sequence>
<evidence type="ECO:0000313" key="1">
    <source>
        <dbReference type="EMBL" id="GIG46811.1"/>
    </source>
</evidence>
<organism evidence="1 2">
    <name type="scientific">Dactylosporangium siamense</name>
    <dbReference type="NCBI Taxonomy" id="685454"/>
    <lineage>
        <taxon>Bacteria</taxon>
        <taxon>Bacillati</taxon>
        <taxon>Actinomycetota</taxon>
        <taxon>Actinomycetes</taxon>
        <taxon>Micromonosporales</taxon>
        <taxon>Micromonosporaceae</taxon>
        <taxon>Dactylosporangium</taxon>
    </lineage>
</organism>
<proteinExistence type="predicted"/>
<comment type="caution">
    <text evidence="1">The sequence shown here is derived from an EMBL/GenBank/DDBJ whole genome shotgun (WGS) entry which is preliminary data.</text>
</comment>
<keyword evidence="2" id="KW-1185">Reference proteome</keyword>
<reference evidence="1" key="1">
    <citation type="submission" date="2021-01" db="EMBL/GenBank/DDBJ databases">
        <title>Whole genome shotgun sequence of Dactylosporangium siamense NBRC 106093.</title>
        <authorList>
            <person name="Komaki H."/>
            <person name="Tamura T."/>
        </authorList>
    </citation>
    <scope>NUCLEOTIDE SEQUENCE</scope>
    <source>
        <strain evidence="1">NBRC 106093</strain>
    </source>
</reference>
<dbReference type="RefSeq" id="WP_203848566.1">
    <property type="nucleotide sequence ID" value="NZ_BAAAVW010000016.1"/>
</dbReference>
<dbReference type="AlphaFoldDB" id="A0A919UCH9"/>